<evidence type="ECO:0000313" key="1">
    <source>
        <dbReference type="EMBL" id="GFO95588.1"/>
    </source>
</evidence>
<protein>
    <recommendedName>
        <fullName evidence="3">WXG100 family type VII secretion target</fullName>
    </recommendedName>
</protein>
<evidence type="ECO:0000313" key="2">
    <source>
        <dbReference type="Proteomes" id="UP000660047"/>
    </source>
</evidence>
<evidence type="ECO:0008006" key="3">
    <source>
        <dbReference type="Google" id="ProtNLM"/>
    </source>
</evidence>
<dbReference type="Proteomes" id="UP000660047">
    <property type="component" value="Unassembled WGS sequence"/>
</dbReference>
<proteinExistence type="predicted"/>
<organism evidence="1 2">
    <name type="scientific">Coprococcus eutactus</name>
    <dbReference type="NCBI Taxonomy" id="33043"/>
    <lineage>
        <taxon>Bacteria</taxon>
        <taxon>Bacillati</taxon>
        <taxon>Bacillota</taxon>
        <taxon>Clostridia</taxon>
        <taxon>Lachnospirales</taxon>
        <taxon>Lachnospiraceae</taxon>
        <taxon>Coprococcus</taxon>
    </lineage>
</organism>
<dbReference type="AlphaFoldDB" id="A0AAI9K501"/>
<dbReference type="EMBL" id="BLYL01000021">
    <property type="protein sequence ID" value="GFO95588.1"/>
    <property type="molecule type" value="Genomic_DNA"/>
</dbReference>
<comment type="caution">
    <text evidence="1">The sequence shown here is derived from an EMBL/GenBank/DDBJ whole genome shotgun (WGS) entry which is preliminary data.</text>
</comment>
<accession>A0AAI9K501</accession>
<reference evidence="1" key="1">
    <citation type="submission" date="2020-06" db="EMBL/GenBank/DDBJ databases">
        <title>Characterization of fructooligosaccharide metabolism and fructooligosaccharide-degrading enzymes in human commensal butyrate producers.</title>
        <authorList>
            <person name="Tanno H."/>
            <person name="Fujii T."/>
            <person name="Hirano K."/>
            <person name="Maeno S."/>
            <person name="Tonozuka T."/>
            <person name="Sakamoto M."/>
            <person name="Ohkuma M."/>
            <person name="Tochio T."/>
            <person name="Endo A."/>
        </authorList>
    </citation>
    <scope>NUCLEOTIDE SEQUENCE</scope>
    <source>
        <strain evidence="1">JCM 31265</strain>
    </source>
</reference>
<name>A0AAI9K501_9FIRM</name>
<dbReference type="RefSeq" id="WP_055147874.1">
    <property type="nucleotide sequence ID" value="NZ_BLYL01000021.1"/>
</dbReference>
<gene>
    <name evidence="1" type="ORF">COEU31_26340</name>
</gene>
<sequence length="98" mass="11168">MATKININTKQLHADIKALKDDIDASMRERLVIQCGYEELASQWSGPAAKTYDEGFRNAMTNMKALYSDIKDKIDGVYDMCKLFEKCEASVLDRIQEL</sequence>